<dbReference type="FunFam" id="1.25.40.10:FF:000158">
    <property type="entry name" value="pentatricopeptide repeat-containing protein At2g33680"/>
    <property type="match status" value="1"/>
</dbReference>
<feature type="repeat" description="PPR" evidence="3">
    <location>
        <begin position="433"/>
        <end position="467"/>
    </location>
</feature>
<dbReference type="Gene3D" id="1.25.40.10">
    <property type="entry name" value="Tetratricopeptide repeat domain"/>
    <property type="match status" value="6"/>
</dbReference>
<keyword evidence="1" id="KW-0677">Repeat</keyword>
<gene>
    <name evidence="4" type="ORF">FCM35_KLT07718</name>
</gene>
<accession>A0A833VI87</accession>
<dbReference type="GO" id="GO:0009451">
    <property type="term" value="P:RNA modification"/>
    <property type="evidence" value="ECO:0007669"/>
    <property type="project" value="InterPro"/>
</dbReference>
<dbReference type="AlphaFoldDB" id="A0A833VI87"/>
<dbReference type="SUPFAM" id="SSF48452">
    <property type="entry name" value="TPR-like"/>
    <property type="match status" value="1"/>
</dbReference>
<feature type="repeat" description="PPR" evidence="3">
    <location>
        <begin position="234"/>
        <end position="268"/>
    </location>
</feature>
<feature type="repeat" description="PPR" evidence="3">
    <location>
        <begin position="78"/>
        <end position="108"/>
    </location>
</feature>
<feature type="repeat" description="PPR" evidence="3">
    <location>
        <begin position="110"/>
        <end position="140"/>
    </location>
</feature>
<dbReference type="Pfam" id="PF13041">
    <property type="entry name" value="PPR_2"/>
    <property type="match status" value="5"/>
</dbReference>
<dbReference type="Pfam" id="PF01535">
    <property type="entry name" value="PPR"/>
    <property type="match status" value="4"/>
</dbReference>
<feature type="repeat" description="PPR" evidence="3">
    <location>
        <begin position="296"/>
        <end position="331"/>
    </location>
</feature>
<dbReference type="InterPro" id="IPR046960">
    <property type="entry name" value="PPR_At4g14850-like_plant"/>
</dbReference>
<comment type="caution">
    <text evidence="4">The sequence shown here is derived from an EMBL/GenBank/DDBJ whole genome shotgun (WGS) entry which is preliminary data.</text>
</comment>
<dbReference type="InterPro" id="IPR046848">
    <property type="entry name" value="E_motif"/>
</dbReference>
<dbReference type="PANTHER" id="PTHR47926:SF373">
    <property type="entry name" value="TETRATRICOPEPTIDE-LIKE HELICAL DOMAIN SUPERFAMILY, DYW DOMAIN-CONTAINING PROTEIN"/>
    <property type="match status" value="1"/>
</dbReference>
<dbReference type="GO" id="GO:0003723">
    <property type="term" value="F:RNA binding"/>
    <property type="evidence" value="ECO:0007669"/>
    <property type="project" value="InterPro"/>
</dbReference>
<organism evidence="4 5">
    <name type="scientific">Carex littledalei</name>
    <dbReference type="NCBI Taxonomy" id="544730"/>
    <lineage>
        <taxon>Eukaryota</taxon>
        <taxon>Viridiplantae</taxon>
        <taxon>Streptophyta</taxon>
        <taxon>Embryophyta</taxon>
        <taxon>Tracheophyta</taxon>
        <taxon>Spermatophyta</taxon>
        <taxon>Magnoliopsida</taxon>
        <taxon>Liliopsida</taxon>
        <taxon>Poales</taxon>
        <taxon>Cyperaceae</taxon>
        <taxon>Cyperoideae</taxon>
        <taxon>Cariceae</taxon>
        <taxon>Carex</taxon>
        <taxon>Carex subgen. Euthyceras</taxon>
    </lineage>
</organism>
<evidence type="ECO:0000256" key="1">
    <source>
        <dbReference type="ARBA" id="ARBA00022737"/>
    </source>
</evidence>
<evidence type="ECO:0000256" key="2">
    <source>
        <dbReference type="ARBA" id="ARBA00022946"/>
    </source>
</evidence>
<dbReference type="Proteomes" id="UP000623129">
    <property type="component" value="Unassembled WGS sequence"/>
</dbReference>
<reference evidence="4" key="1">
    <citation type="submission" date="2020-01" db="EMBL/GenBank/DDBJ databases">
        <title>Genome sequence of Kobresia littledalei, the first chromosome-level genome in the family Cyperaceae.</title>
        <authorList>
            <person name="Qu G."/>
        </authorList>
    </citation>
    <scope>NUCLEOTIDE SEQUENCE</scope>
    <source>
        <strain evidence="4">C.B.Clarke</strain>
        <tissue evidence="4">Leaf</tissue>
    </source>
</reference>
<protein>
    <submittedName>
        <fullName evidence="4">Pentatricopeptide repeat-containing protein</fullName>
    </submittedName>
</protein>
<feature type="repeat" description="PPR" evidence="3">
    <location>
        <begin position="536"/>
        <end position="570"/>
    </location>
</feature>
<dbReference type="EMBL" id="SWLB01000017">
    <property type="protein sequence ID" value="KAF3327600.1"/>
    <property type="molecule type" value="Genomic_DNA"/>
</dbReference>
<dbReference type="PANTHER" id="PTHR47926">
    <property type="entry name" value="PENTATRICOPEPTIDE REPEAT-CONTAINING PROTEIN"/>
    <property type="match status" value="1"/>
</dbReference>
<name>A0A833VI87_9POAL</name>
<feature type="repeat" description="PPR" evidence="3">
    <location>
        <begin position="398"/>
        <end position="432"/>
    </location>
</feature>
<evidence type="ECO:0000313" key="4">
    <source>
        <dbReference type="EMBL" id="KAF3327600.1"/>
    </source>
</evidence>
<dbReference type="FunFam" id="1.25.40.10:FF:000125">
    <property type="entry name" value="Pentatricopeptide repeat-containing protein"/>
    <property type="match status" value="1"/>
</dbReference>
<dbReference type="OrthoDB" id="185373at2759"/>
<keyword evidence="5" id="KW-1185">Reference proteome</keyword>
<dbReference type="GO" id="GO:0099402">
    <property type="term" value="P:plant organ development"/>
    <property type="evidence" value="ECO:0007669"/>
    <property type="project" value="UniProtKB-ARBA"/>
</dbReference>
<feature type="repeat" description="PPR" evidence="3">
    <location>
        <begin position="203"/>
        <end position="233"/>
    </location>
</feature>
<proteinExistence type="predicted"/>
<evidence type="ECO:0000256" key="3">
    <source>
        <dbReference type="PROSITE-ProRule" id="PRU00708"/>
    </source>
</evidence>
<sequence length="628" mass="70455">MLVIYAGRLSPSLQSNSLLSATRLLCFIHGASPRILKQRRQLSPSRDVARSNHVISVLSRECRMTEAHKVFDEMLQRDVISWTALISGYVRSGMLHQAQLLFDRSDSMKDVVTWTALLSGYLKSKMIKEAEDLFASMPDKNLVTWNTMMQGYIESGLIDKACKFFQKMPVRNVVSYNTLLTGLMKVGFIDQACRMFHQMPERNVISWTTVITGLVQAGHVNQARELFNKMPDRNVVSWNVMFSAYAQNGQVNEALELFNKMPVRNIPSWNGMITGLVQNRQVDQAKELFDEMPERNVVSWTSMISGYVQLSMNEMALILFCEMLQDGNCRPNQATFVSVLDAISNKVALIEGRQLHQVIIKSQLEHNPFVGSSLINMYAKCGEIGIAREVFDLSSQRDLVSWNGIIAAYAHHGNGREAINLYKEMKAMGFKPNDVTYVSLLSACSHAGLVDAGLMIFNSMVRDKSVVVREEHYTCLMDLCGRSGRLDDAKTIINGLKIRSLSGFTLGAFLNGCSLHGEADVGKLVEDKLLEVEPNNSGTYTQLSNIYASAGKYKEAAKIRQKMIDRGLKKQPGCSWIEVGNRVHVFVARDVLHSESESIYGLLHDIHDMIRRAGCDMEGNRDTIDHGI</sequence>
<feature type="repeat" description="PPR" evidence="3">
    <location>
        <begin position="141"/>
        <end position="175"/>
    </location>
</feature>
<keyword evidence="2" id="KW-0809">Transit peptide</keyword>
<dbReference type="PROSITE" id="PS51375">
    <property type="entry name" value="PPR"/>
    <property type="match status" value="9"/>
</dbReference>
<dbReference type="Pfam" id="PF20431">
    <property type="entry name" value="E_motif"/>
    <property type="match status" value="1"/>
</dbReference>
<dbReference type="NCBIfam" id="TIGR00756">
    <property type="entry name" value="PPR"/>
    <property type="match status" value="9"/>
</dbReference>
<evidence type="ECO:0000313" key="5">
    <source>
        <dbReference type="Proteomes" id="UP000623129"/>
    </source>
</evidence>
<dbReference type="InterPro" id="IPR011990">
    <property type="entry name" value="TPR-like_helical_dom_sf"/>
</dbReference>
<dbReference type="InterPro" id="IPR002885">
    <property type="entry name" value="PPR_rpt"/>
</dbReference>